<evidence type="ECO:0000256" key="1">
    <source>
        <dbReference type="ARBA" id="ARBA00005525"/>
    </source>
</evidence>
<dbReference type="PANTHER" id="PTHR11645:SF0">
    <property type="entry name" value="PYRROLINE-5-CARBOXYLATE REDUCTASE 3"/>
    <property type="match status" value="1"/>
</dbReference>
<evidence type="ECO:0000313" key="7">
    <source>
        <dbReference type="EMBL" id="KAI8584133.1"/>
    </source>
</evidence>
<dbReference type="PROSITE" id="PS00521">
    <property type="entry name" value="P5CR"/>
    <property type="match status" value="1"/>
</dbReference>
<keyword evidence="4" id="KW-0641">Proline biosynthesis</keyword>
<dbReference type="GO" id="GO:0004735">
    <property type="term" value="F:pyrroline-5-carboxylate reductase activity"/>
    <property type="evidence" value="ECO:0007669"/>
    <property type="project" value="UniProtKB-EC"/>
</dbReference>
<dbReference type="EC" id="1.5.1.2" evidence="4"/>
<keyword evidence="8" id="KW-1185">Reference proteome</keyword>
<comment type="similarity">
    <text evidence="1 4">Belongs to the pyrroline-5-carboxylate reductase family.</text>
</comment>
<dbReference type="NCBIfam" id="TIGR00112">
    <property type="entry name" value="proC"/>
    <property type="match status" value="1"/>
</dbReference>
<keyword evidence="4" id="KW-0028">Amino-acid biosynthesis</keyword>
<dbReference type="InterPro" id="IPR036291">
    <property type="entry name" value="NAD(P)-bd_dom_sf"/>
</dbReference>
<dbReference type="InterPro" id="IPR008927">
    <property type="entry name" value="6-PGluconate_DH-like_C_sf"/>
</dbReference>
<keyword evidence="2 4" id="KW-0521">NADP</keyword>
<sequence length="328" mass="35330">MNRLPFTQGSKLQPHCRIRKCNFFHGASSVNDTFFPLHCKMSFSSSKRPVLAVLGCGTMGVAILKGIHDTLDGGCQEELFPNKFLVTCSRQESKARLTKTFERNDTEVHCGDNVHVAEVSDIVLLCCKPQGSKAILTLPGMKEALKNKCLISICAGVTILQMQDWLDPSTHVMRAMPNTPCKIRQGMTVLSPASNVDQVYQQLAFNMFSTLGRCRVLEEKHMDAVTALSGSGPAFGCVILEAFADGGVMMGLPRDVAIELAAQAMNGAARMVLETGAHPAEIKDGVTTPAGSTIAGLLTMEDGKIRSTLARTIQEATNVASTLGRKQS</sequence>
<dbReference type="SUPFAM" id="SSF48179">
    <property type="entry name" value="6-phosphogluconate dehydrogenase C-terminal domain-like"/>
    <property type="match status" value="1"/>
</dbReference>
<accession>A0AAD5HJA3</accession>
<dbReference type="Proteomes" id="UP001206595">
    <property type="component" value="Unassembled WGS sequence"/>
</dbReference>
<keyword evidence="3 4" id="KW-0560">Oxidoreductase</keyword>
<dbReference type="FunFam" id="1.10.3730.10:FF:000001">
    <property type="entry name" value="Pyrroline-5-carboxylate reductase"/>
    <property type="match status" value="1"/>
</dbReference>
<dbReference type="Gene3D" id="1.10.3730.10">
    <property type="entry name" value="ProC C-terminal domain-like"/>
    <property type="match status" value="1"/>
</dbReference>
<comment type="caution">
    <text evidence="7">The sequence shown here is derived from an EMBL/GenBank/DDBJ whole genome shotgun (WGS) entry which is preliminary data.</text>
</comment>
<gene>
    <name evidence="7" type="ORF">K450DRAFT_218312</name>
</gene>
<dbReference type="GeneID" id="75910535"/>
<dbReference type="InterPro" id="IPR000304">
    <property type="entry name" value="Pyrroline-COOH_reductase"/>
</dbReference>
<evidence type="ECO:0000256" key="4">
    <source>
        <dbReference type="RuleBase" id="RU003903"/>
    </source>
</evidence>
<proteinExistence type="inferred from homology"/>
<organism evidence="7 8">
    <name type="scientific">Umbelopsis ramanniana AG</name>
    <dbReference type="NCBI Taxonomy" id="1314678"/>
    <lineage>
        <taxon>Eukaryota</taxon>
        <taxon>Fungi</taxon>
        <taxon>Fungi incertae sedis</taxon>
        <taxon>Mucoromycota</taxon>
        <taxon>Mucoromycotina</taxon>
        <taxon>Umbelopsidomycetes</taxon>
        <taxon>Umbelopsidales</taxon>
        <taxon>Umbelopsidaceae</taxon>
        <taxon>Umbelopsis</taxon>
    </lineage>
</organism>
<evidence type="ECO:0000313" key="8">
    <source>
        <dbReference type="Proteomes" id="UP001206595"/>
    </source>
</evidence>
<evidence type="ECO:0000259" key="6">
    <source>
        <dbReference type="Pfam" id="PF14748"/>
    </source>
</evidence>
<feature type="domain" description="Pyrroline-5-carboxylate reductase dimerisation" evidence="6">
    <location>
        <begin position="219"/>
        <end position="322"/>
    </location>
</feature>
<dbReference type="Pfam" id="PF03807">
    <property type="entry name" value="F420_oxidored"/>
    <property type="match status" value="1"/>
</dbReference>
<dbReference type="GO" id="GO:0055129">
    <property type="term" value="P:L-proline biosynthetic process"/>
    <property type="evidence" value="ECO:0007669"/>
    <property type="project" value="TreeGrafter"/>
</dbReference>
<dbReference type="InterPro" id="IPR029036">
    <property type="entry name" value="P5CR_dimer"/>
</dbReference>
<comment type="pathway">
    <text evidence="4">Amino-acid biosynthesis; L-proline biosynthesis; L-proline from L-glutamate 5-semialdehyde: step 1/1.</text>
</comment>
<dbReference type="SUPFAM" id="SSF51735">
    <property type="entry name" value="NAD(P)-binding Rossmann-fold domains"/>
    <property type="match status" value="1"/>
</dbReference>
<dbReference type="PANTHER" id="PTHR11645">
    <property type="entry name" value="PYRROLINE-5-CARBOXYLATE REDUCTASE"/>
    <property type="match status" value="1"/>
</dbReference>
<dbReference type="RefSeq" id="XP_051449137.1">
    <property type="nucleotide sequence ID" value="XM_051585185.1"/>
</dbReference>
<name>A0AAD5HJA3_UMBRA</name>
<dbReference type="EMBL" id="MU620893">
    <property type="protein sequence ID" value="KAI8584133.1"/>
    <property type="molecule type" value="Genomic_DNA"/>
</dbReference>
<protein>
    <recommendedName>
        <fullName evidence="4">Pyrroline-5-carboxylate reductase</fullName>
        <ecNumber evidence="4">1.5.1.2</ecNumber>
    </recommendedName>
</protein>
<reference evidence="7" key="2">
    <citation type="journal article" date="2022" name="Proc. Natl. Acad. Sci. U.S.A.">
        <title>Diploid-dominant life cycles characterize the early evolution of Fungi.</title>
        <authorList>
            <person name="Amses K.R."/>
            <person name="Simmons D.R."/>
            <person name="Longcore J.E."/>
            <person name="Mondo S.J."/>
            <person name="Seto K."/>
            <person name="Jeronimo G.H."/>
            <person name="Bonds A.E."/>
            <person name="Quandt C.A."/>
            <person name="Davis W.J."/>
            <person name="Chang Y."/>
            <person name="Federici B.A."/>
            <person name="Kuo A."/>
            <person name="LaButti K."/>
            <person name="Pangilinan J."/>
            <person name="Andreopoulos W."/>
            <person name="Tritt A."/>
            <person name="Riley R."/>
            <person name="Hundley H."/>
            <person name="Johnson J."/>
            <person name="Lipzen A."/>
            <person name="Barry K."/>
            <person name="Lang B.F."/>
            <person name="Cuomo C.A."/>
            <person name="Buchler N.E."/>
            <person name="Grigoriev I.V."/>
            <person name="Spatafora J.W."/>
            <person name="Stajich J.E."/>
            <person name="James T.Y."/>
        </authorList>
    </citation>
    <scope>NUCLEOTIDE SEQUENCE</scope>
    <source>
        <strain evidence="7">AG</strain>
    </source>
</reference>
<dbReference type="HAMAP" id="MF_01925">
    <property type="entry name" value="P5C_reductase"/>
    <property type="match status" value="1"/>
</dbReference>
<dbReference type="InterPro" id="IPR028939">
    <property type="entry name" value="P5C_Rdtase_cat_N"/>
</dbReference>
<dbReference type="AlphaFoldDB" id="A0AAD5HJA3"/>
<comment type="catalytic activity">
    <reaction evidence="4">
        <text>L-proline + NADP(+) = (S)-1-pyrroline-5-carboxylate + NADPH + 2 H(+)</text>
        <dbReference type="Rhea" id="RHEA:14109"/>
        <dbReference type="ChEBI" id="CHEBI:15378"/>
        <dbReference type="ChEBI" id="CHEBI:17388"/>
        <dbReference type="ChEBI" id="CHEBI:57783"/>
        <dbReference type="ChEBI" id="CHEBI:58349"/>
        <dbReference type="ChEBI" id="CHEBI:60039"/>
        <dbReference type="EC" id="1.5.1.2"/>
    </reaction>
</comment>
<dbReference type="Pfam" id="PF14748">
    <property type="entry name" value="P5CR_dimer"/>
    <property type="match status" value="1"/>
</dbReference>
<reference evidence="7" key="1">
    <citation type="submission" date="2021-06" db="EMBL/GenBank/DDBJ databases">
        <authorList>
            <consortium name="DOE Joint Genome Institute"/>
            <person name="Mondo S.J."/>
            <person name="Amses K.R."/>
            <person name="Simmons D.R."/>
            <person name="Longcore J.E."/>
            <person name="Seto K."/>
            <person name="Alves G.H."/>
            <person name="Bonds A.E."/>
            <person name="Quandt C.A."/>
            <person name="Davis W.J."/>
            <person name="Chang Y."/>
            <person name="Letcher P.M."/>
            <person name="Powell M.J."/>
            <person name="Kuo A."/>
            <person name="Labutti K."/>
            <person name="Pangilinan J."/>
            <person name="Andreopoulos W."/>
            <person name="Tritt A."/>
            <person name="Riley R."/>
            <person name="Hundley H."/>
            <person name="Johnson J."/>
            <person name="Lipzen A."/>
            <person name="Barry K."/>
            <person name="Berbee M.L."/>
            <person name="Buchler N.E."/>
            <person name="Grigoriev I.V."/>
            <person name="Spatafora J.W."/>
            <person name="Stajich J.E."/>
            <person name="James T.Y."/>
        </authorList>
    </citation>
    <scope>NUCLEOTIDE SEQUENCE</scope>
    <source>
        <strain evidence="7">AG</strain>
    </source>
</reference>
<evidence type="ECO:0000259" key="5">
    <source>
        <dbReference type="Pfam" id="PF03807"/>
    </source>
</evidence>
<evidence type="ECO:0000256" key="3">
    <source>
        <dbReference type="ARBA" id="ARBA00023002"/>
    </source>
</evidence>
<dbReference type="InterPro" id="IPR053790">
    <property type="entry name" value="P5CR-like_CS"/>
</dbReference>
<dbReference type="Gene3D" id="3.40.50.720">
    <property type="entry name" value="NAD(P)-binding Rossmann-like Domain"/>
    <property type="match status" value="1"/>
</dbReference>
<evidence type="ECO:0000256" key="2">
    <source>
        <dbReference type="ARBA" id="ARBA00022857"/>
    </source>
</evidence>
<feature type="domain" description="Pyrroline-5-carboxylate reductase catalytic N-terminal" evidence="5">
    <location>
        <begin position="51"/>
        <end position="156"/>
    </location>
</feature>